<keyword evidence="1" id="KW-0812">Transmembrane</keyword>
<keyword evidence="3" id="KW-1185">Reference proteome</keyword>
<feature type="transmembrane region" description="Helical" evidence="1">
    <location>
        <begin position="12"/>
        <end position="43"/>
    </location>
</feature>
<dbReference type="PANTHER" id="PTHR38457:SF1">
    <property type="entry name" value="REGULATOR ABRB-RELATED"/>
    <property type="match status" value="1"/>
</dbReference>
<evidence type="ECO:0000313" key="2">
    <source>
        <dbReference type="EMBL" id="MBU9713417.1"/>
    </source>
</evidence>
<comment type="caution">
    <text evidence="2">The sequence shown here is derived from an EMBL/GenBank/DDBJ whole genome shotgun (WGS) entry which is preliminary data.</text>
</comment>
<organism evidence="2 3">
    <name type="scientific">Evansella tamaricis</name>
    <dbReference type="NCBI Taxonomy" id="2069301"/>
    <lineage>
        <taxon>Bacteria</taxon>
        <taxon>Bacillati</taxon>
        <taxon>Bacillota</taxon>
        <taxon>Bacilli</taxon>
        <taxon>Bacillales</taxon>
        <taxon>Bacillaceae</taxon>
        <taxon>Evansella</taxon>
    </lineage>
</organism>
<dbReference type="Pfam" id="PF05145">
    <property type="entry name" value="AbrB"/>
    <property type="match status" value="1"/>
</dbReference>
<feature type="transmembrane region" description="Helical" evidence="1">
    <location>
        <begin position="326"/>
        <end position="345"/>
    </location>
</feature>
<keyword evidence="1" id="KW-0472">Membrane</keyword>
<dbReference type="InterPro" id="IPR017516">
    <property type="entry name" value="AbrB_dup"/>
</dbReference>
<proteinExistence type="predicted"/>
<feature type="transmembrane region" description="Helical" evidence="1">
    <location>
        <begin position="55"/>
        <end position="73"/>
    </location>
</feature>
<name>A0ABS6JIB2_9BACI</name>
<dbReference type="PIRSF" id="PIRSF038991">
    <property type="entry name" value="Protein_AbrB"/>
    <property type="match status" value="1"/>
</dbReference>
<dbReference type="EMBL" id="JAHQCS010000135">
    <property type="protein sequence ID" value="MBU9713417.1"/>
    <property type="molecule type" value="Genomic_DNA"/>
</dbReference>
<reference evidence="2 3" key="1">
    <citation type="submission" date="2021-06" db="EMBL/GenBank/DDBJ databases">
        <title>Bacillus sp. RD4P76, an endophyte from a halophyte.</title>
        <authorList>
            <person name="Sun J.-Q."/>
        </authorList>
    </citation>
    <scope>NUCLEOTIDE SEQUENCE [LARGE SCALE GENOMIC DNA]</scope>
    <source>
        <strain evidence="2 3">CGMCC 1.15917</strain>
    </source>
</reference>
<feature type="transmembrane region" description="Helical" evidence="1">
    <location>
        <begin position="142"/>
        <end position="166"/>
    </location>
</feature>
<gene>
    <name evidence="2" type="ORF">KS419_16940</name>
</gene>
<dbReference type="InterPro" id="IPR007820">
    <property type="entry name" value="AbrB_fam"/>
</dbReference>
<protein>
    <submittedName>
        <fullName evidence="2">AbrB family transcriptional regulator</fullName>
    </submittedName>
</protein>
<feature type="transmembrane region" description="Helical" evidence="1">
    <location>
        <begin position="85"/>
        <end position="106"/>
    </location>
</feature>
<dbReference type="Proteomes" id="UP000784880">
    <property type="component" value="Unassembled WGS sequence"/>
</dbReference>
<evidence type="ECO:0000256" key="1">
    <source>
        <dbReference type="SAM" id="Phobius"/>
    </source>
</evidence>
<feature type="transmembrane region" description="Helical" evidence="1">
    <location>
        <begin position="264"/>
        <end position="287"/>
    </location>
</feature>
<feature type="transmembrane region" description="Helical" evidence="1">
    <location>
        <begin position="234"/>
        <end position="252"/>
    </location>
</feature>
<keyword evidence="1" id="KW-1133">Transmembrane helix</keyword>
<dbReference type="PANTHER" id="PTHR38457">
    <property type="entry name" value="REGULATOR ABRB-RELATED"/>
    <property type="match status" value="1"/>
</dbReference>
<evidence type="ECO:0000313" key="3">
    <source>
        <dbReference type="Proteomes" id="UP000784880"/>
    </source>
</evidence>
<dbReference type="RefSeq" id="WP_217067575.1">
    <property type="nucleotide sequence ID" value="NZ_JAHQCS010000135.1"/>
</dbReference>
<sequence>MFPLRLVQVFKTVLIGFIGGILFYIVNLPLPWVLGAMTIIILWNSLPKSTVLLPAPLKNSGLLIIGSYFGLYFTKDTFLTVGPYVIPYIIVTVVLVFIGIFNSLLVTRWIPVDRITSVFGSIPGGLTEMVIASESLKAQSSLVAIFQTVRLLTVLFVVPLIVVHFFSGETFQIEEIVNQEPVQNHYVYYFTYIIPISAGILLRNLLPAGIVIIPLIFTAILNISIITLPPLPTILLIFAQVLIGIGIGKNISISQIKQGGKYCFVYFLLAIMLILLSFLFGTVFAAVTGLNLPTALLSVAPGGLIEMVLTATAVGGDPGIVSSLQLVRVLLIIILVPTILKWYFLKKSKKTGSSS</sequence>
<feature type="transmembrane region" description="Helical" evidence="1">
    <location>
        <begin position="209"/>
        <end position="228"/>
    </location>
</feature>
<accession>A0ABS6JIB2</accession>
<dbReference type="NCBIfam" id="TIGR03082">
    <property type="entry name" value="Gneg_AbrB_dup"/>
    <property type="match status" value="2"/>
</dbReference>